<accession>A0A2G0CJC9</accession>
<dbReference type="AlphaFoldDB" id="A0A2G0CJC9"/>
<organism evidence="2 3">
    <name type="scientific">Neolewinella marina</name>
    <dbReference type="NCBI Taxonomy" id="438751"/>
    <lineage>
        <taxon>Bacteria</taxon>
        <taxon>Pseudomonadati</taxon>
        <taxon>Bacteroidota</taxon>
        <taxon>Saprospiria</taxon>
        <taxon>Saprospirales</taxon>
        <taxon>Lewinellaceae</taxon>
        <taxon>Neolewinella</taxon>
    </lineage>
</organism>
<reference evidence="2 3" key="1">
    <citation type="submission" date="2017-10" db="EMBL/GenBank/DDBJ databases">
        <title>The draft genome sequence of Lewinella marina KCTC 32374.</title>
        <authorList>
            <person name="Wang K."/>
        </authorList>
    </citation>
    <scope>NUCLEOTIDE SEQUENCE [LARGE SCALE GENOMIC DNA]</scope>
    <source>
        <strain evidence="2 3">MKG-38</strain>
    </source>
</reference>
<dbReference type="Pfam" id="PF11751">
    <property type="entry name" value="PorP_SprF"/>
    <property type="match status" value="1"/>
</dbReference>
<evidence type="ECO:0000256" key="1">
    <source>
        <dbReference type="SAM" id="SignalP"/>
    </source>
</evidence>
<name>A0A2G0CJC9_9BACT</name>
<evidence type="ECO:0008006" key="4">
    <source>
        <dbReference type="Google" id="ProtNLM"/>
    </source>
</evidence>
<comment type="caution">
    <text evidence="2">The sequence shown here is derived from an EMBL/GenBank/DDBJ whole genome shotgun (WGS) entry which is preliminary data.</text>
</comment>
<evidence type="ECO:0000313" key="3">
    <source>
        <dbReference type="Proteomes" id="UP000226437"/>
    </source>
</evidence>
<proteinExistence type="predicted"/>
<dbReference type="Proteomes" id="UP000226437">
    <property type="component" value="Unassembled WGS sequence"/>
</dbReference>
<keyword evidence="1" id="KW-0732">Signal</keyword>
<sequence>MKLVHTLLFVLCCATALQAQDIHFSQFYMSPLNLNPAMTGVMNCNSRIAVNYRSQWASVLGENAFQTYSVSYDQRVAVGRSDFFGIGGTFWGDRAGEANFATTTGKVSASYSKKMGGSRKYGNYLVAGAELGAAQRSLDFLALRWGSQHDGDGGFDPTAPSGENGLDRDQFLFADMGVGLLWFMVFDENNSLYAGGAFHHLNRANQSFDNEGKDLLYSRFTAHAGGEFMLNNRFGLVPGVIIMNQGPSFQVNAGTNLKFLLDGGGNAATQAFQIGLWTRVSNRLDSSVLTDALILSTRFDYDSFALGFSYDINTSDLKVATDGNGGFELSLQYKICGNQRRGVYCPTF</sequence>
<dbReference type="InterPro" id="IPR019861">
    <property type="entry name" value="PorP/SprF_Bacteroidetes"/>
</dbReference>
<dbReference type="EMBL" id="PDLO01000001">
    <property type="protein sequence ID" value="PHL00072.1"/>
    <property type="molecule type" value="Genomic_DNA"/>
</dbReference>
<gene>
    <name evidence="2" type="ORF">CGL56_03260</name>
</gene>
<dbReference type="NCBIfam" id="TIGR03519">
    <property type="entry name" value="T9SS_PorP_fam"/>
    <property type="match status" value="1"/>
</dbReference>
<feature type="chain" id="PRO_5013861104" description="Type IX secretion system membrane protein PorP/SprF" evidence="1">
    <location>
        <begin position="20"/>
        <end position="348"/>
    </location>
</feature>
<dbReference type="RefSeq" id="WP_099105050.1">
    <property type="nucleotide sequence ID" value="NZ_JAATJF010000001.1"/>
</dbReference>
<evidence type="ECO:0000313" key="2">
    <source>
        <dbReference type="EMBL" id="PHL00072.1"/>
    </source>
</evidence>
<feature type="signal peptide" evidence="1">
    <location>
        <begin position="1"/>
        <end position="19"/>
    </location>
</feature>
<dbReference type="OrthoDB" id="1186563at2"/>
<protein>
    <recommendedName>
        <fullName evidence="4">Type IX secretion system membrane protein PorP/SprF</fullName>
    </recommendedName>
</protein>
<keyword evidence="3" id="KW-1185">Reference proteome</keyword>